<dbReference type="Proteomes" id="UP000625711">
    <property type="component" value="Unassembled WGS sequence"/>
</dbReference>
<accession>A0A834HXV3</accession>
<gene>
    <name evidence="1" type="ORF">GWI33_018112</name>
</gene>
<dbReference type="AlphaFoldDB" id="A0A834HXV3"/>
<sequence length="201" mass="21809">MPDDSRADRLPTAGRMRSIFASLMHGRRLRRAAEHDRCNRCISANAARAGTTTCTLFRLTAYDQQTLLAVAEIFKYSQFGNAEPLDRSPFSIGTRFRERVRCLTLATSGSPALSGDSRAFSLRKLAEAAYGGIAIAAGRWSFGCGRLGAVFSGEDAGSAFGRVDYVSILAVLQGYEIDKIVVTVALLQLHIDSYFGKTGDL</sequence>
<reference evidence="1" key="1">
    <citation type="submission" date="2020-08" db="EMBL/GenBank/DDBJ databases">
        <title>Genome sequencing and assembly of the red palm weevil Rhynchophorus ferrugineus.</title>
        <authorList>
            <person name="Dias G.B."/>
            <person name="Bergman C.M."/>
            <person name="Manee M."/>
        </authorList>
    </citation>
    <scope>NUCLEOTIDE SEQUENCE</scope>
    <source>
        <strain evidence="1">AA-2017</strain>
        <tissue evidence="1">Whole larva</tissue>
    </source>
</reference>
<evidence type="ECO:0000313" key="2">
    <source>
        <dbReference type="Proteomes" id="UP000625711"/>
    </source>
</evidence>
<organism evidence="1 2">
    <name type="scientific">Rhynchophorus ferrugineus</name>
    <name type="common">Red palm weevil</name>
    <name type="synonym">Curculio ferrugineus</name>
    <dbReference type="NCBI Taxonomy" id="354439"/>
    <lineage>
        <taxon>Eukaryota</taxon>
        <taxon>Metazoa</taxon>
        <taxon>Ecdysozoa</taxon>
        <taxon>Arthropoda</taxon>
        <taxon>Hexapoda</taxon>
        <taxon>Insecta</taxon>
        <taxon>Pterygota</taxon>
        <taxon>Neoptera</taxon>
        <taxon>Endopterygota</taxon>
        <taxon>Coleoptera</taxon>
        <taxon>Polyphaga</taxon>
        <taxon>Cucujiformia</taxon>
        <taxon>Curculionidae</taxon>
        <taxon>Dryophthorinae</taxon>
        <taxon>Rhynchophorus</taxon>
    </lineage>
</organism>
<proteinExistence type="predicted"/>
<comment type="caution">
    <text evidence="1">The sequence shown here is derived from an EMBL/GenBank/DDBJ whole genome shotgun (WGS) entry which is preliminary data.</text>
</comment>
<protein>
    <submittedName>
        <fullName evidence="1">Uncharacterized protein</fullName>
    </submittedName>
</protein>
<dbReference type="EMBL" id="JAACXV010014301">
    <property type="protein sequence ID" value="KAF7268762.1"/>
    <property type="molecule type" value="Genomic_DNA"/>
</dbReference>
<keyword evidence="2" id="KW-1185">Reference proteome</keyword>
<evidence type="ECO:0000313" key="1">
    <source>
        <dbReference type="EMBL" id="KAF7268762.1"/>
    </source>
</evidence>
<name>A0A834HXV3_RHYFE</name>